<dbReference type="GO" id="GO:0006749">
    <property type="term" value="P:glutathione metabolic process"/>
    <property type="evidence" value="ECO:0007669"/>
    <property type="project" value="InterPro"/>
</dbReference>
<sequence length="577" mass="62028">MANTAVKAKTSASTSLPSATTSNVEEPTKTLKLEDGLTLYTFYLECLAHGSYMVCHEGNCFIVDPRRDIGIYSKYLQDHNLKLKGVLESHLHADFVSGHMELHKRYGATIFIGEDAGAQFPHYPCGDGEMLLLSSKYAIRAMPTPGHTPGCVTWVVVERATDKAIMAFTGDTLFVGGCGRPDLVGALNPDLTPEVLSKMMFKSLREKILSLPDECLVFPAHGPGSPCGKGISADLSSTIGKEKETNPALQIDDEQKFIEFNTTGLDAAPQYFPSAVMANMKGADDLDREVENVTSLSISEFKAAMGDDVVILDTRNAGPFAAGHIKGALNIPLGLGGGVHLEYEDGNFAIWVGTLIAPKAKVLIIAEEGKGKEAIERLGRIGYAQQIIGNLKSGMKTWIEAGEPVDKFDKITVENADTIRQLQAKGYVIVDTRTSGEYSCVVRGHVKGSINLPLAELPQSCSALDRDKKYVVYCLGGFRSAIAVSLLRQKGFDAVDFVAGYDRGILAKGCEMTTAQPDVCDKAKAAVQEIKQTATKTSAPLYSTSSASSAQPTGKSSESSTQPILNHKKKSRLCAIM</sequence>
<dbReference type="SUPFAM" id="SSF56281">
    <property type="entry name" value="Metallo-hydrolase/oxidoreductase"/>
    <property type="match status" value="1"/>
</dbReference>
<dbReference type="InterPro" id="IPR051682">
    <property type="entry name" value="Mito_Persulfide_Diox"/>
</dbReference>
<dbReference type="CDD" id="cd07724">
    <property type="entry name" value="POD-like_MBL-fold"/>
    <property type="match status" value="1"/>
</dbReference>
<feature type="domain" description="Rhodanese" evidence="3">
    <location>
        <begin position="423"/>
        <end position="513"/>
    </location>
</feature>
<dbReference type="InterPro" id="IPR001763">
    <property type="entry name" value="Rhodanese-like_dom"/>
</dbReference>
<dbReference type="GO" id="GO:0050313">
    <property type="term" value="F:sulfur dioxygenase activity"/>
    <property type="evidence" value="ECO:0007669"/>
    <property type="project" value="InterPro"/>
</dbReference>
<dbReference type="SUPFAM" id="SSF52821">
    <property type="entry name" value="Rhodanese/Cell cycle control phosphatase"/>
    <property type="match status" value="2"/>
</dbReference>
<dbReference type="Pfam" id="PF00581">
    <property type="entry name" value="Rhodanese"/>
    <property type="match status" value="2"/>
</dbReference>
<dbReference type="InterPro" id="IPR001279">
    <property type="entry name" value="Metallo-B-lactamas"/>
</dbReference>
<dbReference type="Pfam" id="PF00753">
    <property type="entry name" value="Lactamase_B"/>
    <property type="match status" value="1"/>
</dbReference>
<dbReference type="OrthoDB" id="449487at2759"/>
<feature type="compositionally biased region" description="Low complexity" evidence="2">
    <location>
        <begin position="8"/>
        <end position="22"/>
    </location>
</feature>
<dbReference type="InterPro" id="IPR044528">
    <property type="entry name" value="POD-like_MBL-fold"/>
</dbReference>
<dbReference type="OMA" id="QGAYYIT"/>
<dbReference type="Gene3D" id="3.60.15.10">
    <property type="entry name" value="Ribonuclease Z/Hydroxyacylglutathione hydrolase-like"/>
    <property type="match status" value="1"/>
</dbReference>
<dbReference type="GO" id="GO:0070813">
    <property type="term" value="P:hydrogen sulfide metabolic process"/>
    <property type="evidence" value="ECO:0007669"/>
    <property type="project" value="TreeGrafter"/>
</dbReference>
<dbReference type="Gene3D" id="3.40.250.10">
    <property type="entry name" value="Rhodanese-like domain"/>
    <property type="match status" value="2"/>
</dbReference>
<proteinExistence type="predicted"/>
<feature type="domain" description="Rhodanese" evidence="3">
    <location>
        <begin position="305"/>
        <end position="407"/>
    </location>
</feature>
<dbReference type="CDD" id="cd00158">
    <property type="entry name" value="RHOD"/>
    <property type="match status" value="2"/>
</dbReference>
<reference evidence="4" key="1">
    <citation type="submission" date="2009-08" db="EMBL/GenBank/DDBJ databases">
        <title>Annotation of Salpingoeca rosetta.</title>
        <authorList>
            <consortium name="The Broad Institute Genome Sequencing Platform"/>
            <person name="Russ C."/>
            <person name="Cuomo C."/>
            <person name="Burger G."/>
            <person name="Gray M.W."/>
            <person name="Holland P.W.H."/>
            <person name="King N."/>
            <person name="Lang F.B.F."/>
            <person name="Roger A.J."/>
            <person name="Ruiz-Trillo I."/>
            <person name="Young S.K."/>
            <person name="Zeng Q."/>
            <person name="Gargeya S."/>
            <person name="Alvarado L."/>
            <person name="Berlin A."/>
            <person name="Chapman S.B."/>
            <person name="Chen Z."/>
            <person name="Freedman E."/>
            <person name="Gellesch M."/>
            <person name="Goldberg J."/>
            <person name="Griggs A."/>
            <person name="Gujja S."/>
            <person name="Heilman E."/>
            <person name="Heiman D."/>
            <person name="Howarth C."/>
            <person name="Mehta T."/>
            <person name="Neiman D."/>
            <person name="Pearson M."/>
            <person name="Roberts A."/>
            <person name="Saif S."/>
            <person name="Shea T."/>
            <person name="Shenoy N."/>
            <person name="Sisk P."/>
            <person name="Stolte C."/>
            <person name="Sykes S."/>
            <person name="White J."/>
            <person name="Yandava C."/>
            <person name="Haas B."/>
            <person name="Nusbaum C."/>
            <person name="Birren B."/>
        </authorList>
    </citation>
    <scope>NUCLEOTIDE SEQUENCE [LARGE SCALE GENOMIC DNA]</scope>
    <source>
        <strain evidence="4">ATCC 50818</strain>
    </source>
</reference>
<protein>
    <submittedName>
        <fullName evidence="4">Beta-lactamase domain-containing protein</fullName>
    </submittedName>
</protein>
<dbReference type="Proteomes" id="UP000007799">
    <property type="component" value="Unassembled WGS sequence"/>
</dbReference>
<dbReference type="SMART" id="SM00849">
    <property type="entry name" value="Lactamase_B"/>
    <property type="match status" value="1"/>
</dbReference>
<organism evidence="5">
    <name type="scientific">Salpingoeca rosetta (strain ATCC 50818 / BSB-021)</name>
    <dbReference type="NCBI Taxonomy" id="946362"/>
    <lineage>
        <taxon>Eukaryota</taxon>
        <taxon>Choanoflagellata</taxon>
        <taxon>Craspedida</taxon>
        <taxon>Salpingoecidae</taxon>
        <taxon>Salpingoeca</taxon>
    </lineage>
</organism>
<dbReference type="InterPro" id="IPR036866">
    <property type="entry name" value="RibonucZ/Hydroxyglut_hydro"/>
</dbReference>
<dbReference type="RefSeq" id="XP_004993069.1">
    <property type="nucleotide sequence ID" value="XM_004993012.1"/>
</dbReference>
<dbReference type="eggNOG" id="KOG0814">
    <property type="taxonomic scope" value="Eukaryota"/>
</dbReference>
<evidence type="ECO:0000256" key="1">
    <source>
        <dbReference type="ARBA" id="ARBA00022723"/>
    </source>
</evidence>
<dbReference type="GO" id="GO:0046872">
    <property type="term" value="F:metal ion binding"/>
    <property type="evidence" value="ECO:0007669"/>
    <property type="project" value="UniProtKB-KW"/>
</dbReference>
<evidence type="ECO:0000313" key="4">
    <source>
        <dbReference type="EMBL" id="EGD74169.1"/>
    </source>
</evidence>
<dbReference type="SMART" id="SM00450">
    <property type="entry name" value="RHOD"/>
    <property type="match status" value="2"/>
</dbReference>
<dbReference type="PROSITE" id="PS50206">
    <property type="entry name" value="RHODANESE_3"/>
    <property type="match status" value="2"/>
</dbReference>
<feature type="compositionally biased region" description="Polar residues" evidence="2">
    <location>
        <begin position="554"/>
        <end position="564"/>
    </location>
</feature>
<feature type="region of interest" description="Disordered" evidence="2">
    <location>
        <begin position="1"/>
        <end position="27"/>
    </location>
</feature>
<name>F2UC62_SALR5</name>
<dbReference type="InterPro" id="IPR036873">
    <property type="entry name" value="Rhodanese-like_dom_sf"/>
</dbReference>
<evidence type="ECO:0000259" key="3">
    <source>
        <dbReference type="PROSITE" id="PS50206"/>
    </source>
</evidence>
<keyword evidence="5" id="KW-1185">Reference proteome</keyword>
<accession>F2UC62</accession>
<dbReference type="FunFam" id="3.60.15.10:FF:000030">
    <property type="entry name" value="Metallo-beta-lactamase family protein"/>
    <property type="match status" value="1"/>
</dbReference>
<dbReference type="GeneID" id="16073642"/>
<evidence type="ECO:0000313" key="5">
    <source>
        <dbReference type="Proteomes" id="UP000007799"/>
    </source>
</evidence>
<dbReference type="PANTHER" id="PTHR43084:SF1">
    <property type="entry name" value="PERSULFIDE DIOXYGENASE ETHE1, MITOCHONDRIAL"/>
    <property type="match status" value="1"/>
</dbReference>
<dbReference type="STRING" id="946362.F2UC62"/>
<dbReference type="EMBL" id="GL832968">
    <property type="protein sequence ID" value="EGD74169.1"/>
    <property type="molecule type" value="Genomic_DNA"/>
</dbReference>
<dbReference type="PANTHER" id="PTHR43084">
    <property type="entry name" value="PERSULFIDE DIOXYGENASE ETHE1"/>
    <property type="match status" value="1"/>
</dbReference>
<feature type="compositionally biased region" description="Low complexity" evidence="2">
    <location>
        <begin position="541"/>
        <end position="553"/>
    </location>
</feature>
<gene>
    <name evidence="4" type="ORF">PTSG_06176</name>
</gene>
<keyword evidence="1" id="KW-0479">Metal-binding</keyword>
<dbReference type="KEGG" id="sre:PTSG_06176"/>
<dbReference type="AlphaFoldDB" id="F2UC62"/>
<feature type="region of interest" description="Disordered" evidence="2">
    <location>
        <begin position="541"/>
        <end position="565"/>
    </location>
</feature>
<dbReference type="InParanoid" id="F2UC62"/>
<evidence type="ECO:0000256" key="2">
    <source>
        <dbReference type="SAM" id="MobiDB-lite"/>
    </source>
</evidence>